<name>A0A7W6ETJ9_9BACT</name>
<dbReference type="EMBL" id="JACIBY010000022">
    <property type="protein sequence ID" value="MBB3841935.1"/>
    <property type="molecule type" value="Genomic_DNA"/>
</dbReference>
<accession>A0A7W6ETJ9</accession>
<organism evidence="1 2">
    <name type="scientific">Runella defluvii</name>
    <dbReference type="NCBI Taxonomy" id="370973"/>
    <lineage>
        <taxon>Bacteria</taxon>
        <taxon>Pseudomonadati</taxon>
        <taxon>Bacteroidota</taxon>
        <taxon>Cytophagia</taxon>
        <taxon>Cytophagales</taxon>
        <taxon>Spirosomataceae</taxon>
        <taxon>Runella</taxon>
    </lineage>
</organism>
<evidence type="ECO:0000313" key="2">
    <source>
        <dbReference type="Proteomes" id="UP000541352"/>
    </source>
</evidence>
<gene>
    <name evidence="1" type="ORF">FHS57_005964</name>
</gene>
<sequence length="38" mass="4392">MSHPSKVEKVSQMADYCHFSGPDSIRNFSEVNQFLNFN</sequence>
<evidence type="ECO:0000313" key="1">
    <source>
        <dbReference type="EMBL" id="MBB3841935.1"/>
    </source>
</evidence>
<protein>
    <submittedName>
        <fullName evidence="1">Uncharacterized protein</fullName>
    </submittedName>
</protein>
<proteinExistence type="predicted"/>
<comment type="caution">
    <text evidence="1">The sequence shown here is derived from an EMBL/GenBank/DDBJ whole genome shotgun (WGS) entry which is preliminary data.</text>
</comment>
<dbReference type="AlphaFoldDB" id="A0A7W6ETJ9"/>
<reference evidence="1 2" key="1">
    <citation type="submission" date="2020-08" db="EMBL/GenBank/DDBJ databases">
        <title>Genomic Encyclopedia of Type Strains, Phase IV (KMG-IV): sequencing the most valuable type-strain genomes for metagenomic binning, comparative biology and taxonomic classification.</title>
        <authorList>
            <person name="Goeker M."/>
        </authorList>
    </citation>
    <scope>NUCLEOTIDE SEQUENCE [LARGE SCALE GENOMIC DNA]</scope>
    <source>
        <strain evidence="1 2">DSM 17976</strain>
    </source>
</reference>
<dbReference type="Proteomes" id="UP000541352">
    <property type="component" value="Unassembled WGS sequence"/>
</dbReference>
<keyword evidence="2" id="KW-1185">Reference proteome</keyword>